<sequence>MTNWLVSPFTDLMDNDTATEILEATYKAICQHGYADLSLSDIADETDRSKATIHYYYDSKENLFSEFLDFLYDRYTEQLTPVEGSTPREHLFTFLETVLSDEHTAPGQEFRTAMLEVKAQAPYDDTIRTQLVKFDEFLFEQLRDIITAGIASGEFDDTVEPTVAAEFLVTAVTGAHTRRVAVDHSTDRLLRAMRWYIETHIVDERQSEDDP</sequence>
<evidence type="ECO:0000259" key="6">
    <source>
        <dbReference type="PROSITE" id="PS50977"/>
    </source>
</evidence>
<evidence type="ECO:0000313" key="8">
    <source>
        <dbReference type="EMBL" id="ALG81945.1"/>
    </source>
</evidence>
<reference evidence="8 9" key="3">
    <citation type="journal article" date="2016" name="Stand. Genomic Sci.">
        <title>Complete genome sequence of 'Halanaeroarchaeum sulfurireducens' M27-SA2, a sulfur-reducing and acetate-oxidizing haloarchaeon from the deep-sea hypersaline anoxic lake Medee.</title>
        <authorList>
            <person name="Messina E."/>
            <person name="Sorokin D.Y."/>
            <person name="Kublanov I.V."/>
            <person name="Toshchakov S."/>
            <person name="Lopatina A."/>
            <person name="Arcadi E."/>
            <person name="Smedile F."/>
            <person name="La Spada G."/>
            <person name="La Cono V."/>
            <person name="Yakimov M.M."/>
        </authorList>
    </citation>
    <scope>NUCLEOTIDE SEQUENCE [LARGE SCALE GENOMIC DNA]</scope>
    <source>
        <strain evidence="8 9">M27-SA2</strain>
    </source>
</reference>
<dbReference type="InterPro" id="IPR001647">
    <property type="entry name" value="HTH_TetR"/>
</dbReference>
<dbReference type="Proteomes" id="UP000069906">
    <property type="component" value="Chromosome"/>
</dbReference>
<accession>A0A0F7PD28</accession>
<dbReference type="PANTHER" id="PTHR47506">
    <property type="entry name" value="TRANSCRIPTIONAL REGULATORY PROTEIN"/>
    <property type="match status" value="1"/>
</dbReference>
<dbReference type="KEGG" id="hsu:HLASF_1060"/>
<evidence type="ECO:0000313" key="10">
    <source>
        <dbReference type="Proteomes" id="UP000069906"/>
    </source>
</evidence>
<keyword evidence="1" id="KW-0678">Repressor</keyword>
<evidence type="ECO:0000256" key="5">
    <source>
        <dbReference type="PROSITE-ProRule" id="PRU00335"/>
    </source>
</evidence>
<dbReference type="AlphaFoldDB" id="A0A0F7PD28"/>
<dbReference type="PRINTS" id="PR00455">
    <property type="entry name" value="HTHTETR"/>
</dbReference>
<dbReference type="InterPro" id="IPR009057">
    <property type="entry name" value="Homeodomain-like_sf"/>
</dbReference>
<dbReference type="EMBL" id="CP008874">
    <property type="protein sequence ID" value="AKH97549.1"/>
    <property type="molecule type" value="Genomic_DNA"/>
</dbReference>
<dbReference type="Pfam" id="PF00440">
    <property type="entry name" value="TetR_N"/>
    <property type="match status" value="1"/>
</dbReference>
<dbReference type="Gene3D" id="1.10.357.10">
    <property type="entry name" value="Tetracycline Repressor, domain 2"/>
    <property type="match status" value="1"/>
</dbReference>
<dbReference type="SUPFAM" id="SSF46689">
    <property type="entry name" value="Homeodomain-like"/>
    <property type="match status" value="1"/>
</dbReference>
<reference evidence="9" key="2">
    <citation type="submission" date="2015-05" db="EMBL/GenBank/DDBJ databases">
        <title>Complete genome sequence of Halanaeroarchaeum sulfurireducens type strain M27-SA2, a sulfate-reducer haloarchaeon from marine anoxic lake Medee.</title>
        <authorList>
            <person name="Messina E."/>
            <person name="Kublanov I.V."/>
            <person name="Toshchakov S."/>
            <person name="Arcadi E."/>
            <person name="La Spada G."/>
            <person name="La Cono V."/>
            <person name="Yakimov M.M."/>
        </authorList>
    </citation>
    <scope>NUCLEOTIDE SEQUENCE [LARGE SCALE GENOMIC DNA]</scope>
    <source>
        <strain evidence="9">M27-SA2</strain>
    </source>
</reference>
<evidence type="ECO:0000256" key="4">
    <source>
        <dbReference type="ARBA" id="ARBA00023163"/>
    </source>
</evidence>
<keyword evidence="4" id="KW-0804">Transcription</keyword>
<proteinExistence type="predicted"/>
<dbReference type="HOGENOM" id="CLU_069356_15_3_2"/>
<keyword evidence="2" id="KW-0805">Transcription regulation</keyword>
<feature type="domain" description="HTH tetR-type" evidence="6">
    <location>
        <begin position="15"/>
        <end position="75"/>
    </location>
</feature>
<dbReference type="PROSITE" id="PS50977">
    <property type="entry name" value="HTH_TETR_2"/>
    <property type="match status" value="1"/>
</dbReference>
<organism evidence="7 10">
    <name type="scientific">Halanaeroarchaeum sulfurireducens</name>
    <dbReference type="NCBI Taxonomy" id="1604004"/>
    <lineage>
        <taxon>Archaea</taxon>
        <taxon>Methanobacteriati</taxon>
        <taxon>Methanobacteriota</taxon>
        <taxon>Stenosarchaea group</taxon>
        <taxon>Halobacteria</taxon>
        <taxon>Halobacteriales</taxon>
        <taxon>Halobacteriaceae</taxon>
        <taxon>Halanaeroarchaeum</taxon>
    </lineage>
</organism>
<dbReference type="Proteomes" id="UP000060390">
    <property type="component" value="Chromosome"/>
</dbReference>
<protein>
    <submittedName>
        <fullName evidence="7">TetR family transcriptional regulator</fullName>
    </submittedName>
</protein>
<evidence type="ECO:0000313" key="7">
    <source>
        <dbReference type="EMBL" id="AKH97549.1"/>
    </source>
</evidence>
<feature type="DNA-binding region" description="H-T-H motif" evidence="5">
    <location>
        <begin position="38"/>
        <end position="57"/>
    </location>
</feature>
<reference evidence="7 10" key="1">
    <citation type="journal article" date="2015" name="ISME J.">
        <title>Elemental sulfur and acetate can support life of a novel strictly anaerobic haloarchaeon.</title>
        <authorList>
            <person name="Sorokin D.Y."/>
            <person name="Kublanov I.V."/>
            <person name="Gavrilov S.N."/>
            <person name="Rojo D."/>
            <person name="Roman P."/>
            <person name="Golyshin P.N."/>
            <person name="Slepak V.Z."/>
            <person name="Smedile F."/>
            <person name="Ferrer M."/>
            <person name="Messina E."/>
            <person name="La Cono V."/>
            <person name="Yakimov M.M."/>
        </authorList>
    </citation>
    <scope>NUCLEOTIDE SEQUENCE [LARGE SCALE GENOMIC DNA]</scope>
    <source>
        <strain evidence="7 10">HSR2</strain>
    </source>
</reference>
<gene>
    <name evidence="8" type="ORF">HLASA_1049</name>
    <name evidence="7" type="ORF">HLASF_1060</name>
</gene>
<dbReference type="GO" id="GO:0003677">
    <property type="term" value="F:DNA binding"/>
    <property type="evidence" value="ECO:0007669"/>
    <property type="project" value="UniProtKB-UniRule"/>
</dbReference>
<dbReference type="SUPFAM" id="SSF48498">
    <property type="entry name" value="Tetracyclin repressor-like, C-terminal domain"/>
    <property type="match status" value="1"/>
</dbReference>
<dbReference type="PANTHER" id="PTHR47506:SF6">
    <property type="entry name" value="HTH-TYPE TRANSCRIPTIONAL REPRESSOR NEMR"/>
    <property type="match status" value="1"/>
</dbReference>
<keyword evidence="10" id="KW-1185">Reference proteome</keyword>
<dbReference type="InterPro" id="IPR039538">
    <property type="entry name" value="BetI_C"/>
</dbReference>
<keyword evidence="3 5" id="KW-0238">DNA-binding</keyword>
<dbReference type="STRING" id="1604004.HLASA_1049"/>
<evidence type="ECO:0000313" key="9">
    <source>
        <dbReference type="Proteomes" id="UP000060390"/>
    </source>
</evidence>
<evidence type="ECO:0000256" key="3">
    <source>
        <dbReference type="ARBA" id="ARBA00023125"/>
    </source>
</evidence>
<dbReference type="Pfam" id="PF13977">
    <property type="entry name" value="TetR_C_6"/>
    <property type="match status" value="1"/>
</dbReference>
<dbReference type="KEGG" id="hsf:HLASA_1049"/>
<name>A0A0F7PD28_9EURY</name>
<dbReference type="EMBL" id="CP011564">
    <property type="protein sequence ID" value="ALG81945.1"/>
    <property type="molecule type" value="Genomic_DNA"/>
</dbReference>
<evidence type="ECO:0000256" key="2">
    <source>
        <dbReference type="ARBA" id="ARBA00023015"/>
    </source>
</evidence>
<dbReference type="InterPro" id="IPR036271">
    <property type="entry name" value="Tet_transcr_reg_TetR-rel_C_sf"/>
</dbReference>
<evidence type="ECO:0000256" key="1">
    <source>
        <dbReference type="ARBA" id="ARBA00022491"/>
    </source>
</evidence>